<protein>
    <submittedName>
        <fullName evidence="1">Uncharacterized protein</fullName>
    </submittedName>
</protein>
<keyword evidence="2" id="KW-1185">Reference proteome</keyword>
<proteinExistence type="predicted"/>
<dbReference type="InterPro" id="IPR009091">
    <property type="entry name" value="RCC1/BLIP-II"/>
</dbReference>
<name>A0A8J6AWA4_9EUKA</name>
<dbReference type="OrthoDB" id="10256179at2759"/>
<reference evidence="1" key="1">
    <citation type="submission" date="2021-05" db="EMBL/GenBank/DDBJ databases">
        <title>A free-living protist that lacks canonical eukaryotic 1 DNA replication and segregation systems.</title>
        <authorList>
            <person name="Salas-Leiva D.E."/>
            <person name="Tromer E.C."/>
            <person name="Curtis B.A."/>
            <person name="Jerlstrom-Hultqvist J."/>
            <person name="Kolisko M."/>
            <person name="Yi Z."/>
            <person name="Salas-Leiva J.S."/>
            <person name="Gallot-Lavallee L."/>
            <person name="Kops G.J.P.L."/>
            <person name="Archibald J.M."/>
            <person name="Simpson A.G.B."/>
            <person name="Roger A.J."/>
        </authorList>
    </citation>
    <scope>NUCLEOTIDE SEQUENCE</scope>
    <source>
        <strain evidence="1">BICM</strain>
    </source>
</reference>
<evidence type="ECO:0000313" key="2">
    <source>
        <dbReference type="Proteomes" id="UP000717585"/>
    </source>
</evidence>
<evidence type="ECO:0000313" key="1">
    <source>
        <dbReference type="EMBL" id="KAG9389838.1"/>
    </source>
</evidence>
<dbReference type="SUPFAM" id="SSF50985">
    <property type="entry name" value="RCC1/BLIP-II"/>
    <property type="match status" value="1"/>
</dbReference>
<dbReference type="AlphaFoldDB" id="A0A8J6AWA4"/>
<comment type="caution">
    <text evidence="1">The sequence shown here is derived from an EMBL/GenBank/DDBJ whole genome shotgun (WGS) entry which is preliminary data.</text>
</comment>
<organism evidence="1 2">
    <name type="scientific">Carpediemonas membranifera</name>
    <dbReference type="NCBI Taxonomy" id="201153"/>
    <lineage>
        <taxon>Eukaryota</taxon>
        <taxon>Metamonada</taxon>
        <taxon>Carpediemonas-like organisms</taxon>
        <taxon>Carpediemonas</taxon>
    </lineage>
</organism>
<dbReference type="Proteomes" id="UP000717585">
    <property type="component" value="Unassembled WGS sequence"/>
</dbReference>
<dbReference type="Gene3D" id="2.130.10.30">
    <property type="entry name" value="Regulator of chromosome condensation 1/beta-lactamase-inhibitor protein II"/>
    <property type="match status" value="1"/>
</dbReference>
<sequence>MDGADSSPTDVKALLIAAFRLSIVETSSIPGDIPSLIRHAYSRQFGETVPSDRDLEISYSPIHAATISEVLADIPPLAPSAQVLLDRARSILTDGPPLSMNVELEDGEELPIALHTLLQGTLWAVFIEAGASPVVEDDTATNTHPKVEPDICLWFLCKKFFFTNQTACLDGQVETFPDAPSYTQYSGRAFLRQSFNGVSFFHRIRIPPIVEYFCTDGLVRILSTAHGIYSHGHTISGRLGGLESLRPRNPARVAFSQCPAVIQCEARLPPWKKHLLVKQVVFSDNRTFILTRAGMLMAGNNGKWHDGGNVRDVDYFSPVPLPDGFVPDHAYFDDTGLAIVTSGSNQMISGPNRDGQLGLGHCDQMTGFVKLPFLVDRVICCPDFNIFISLGQVLFAGRVSELIAQSGLLPGHSKNDLCLTPAPLTFPAPPAMIWCRHGRLYWVEEGEAGPTHLQTAAGDWLAVGVGPDGAAVAVGHGAGSCAEFTSVSGP</sequence>
<accession>A0A8J6AWA4</accession>
<dbReference type="EMBL" id="JAHDYR010000067">
    <property type="protein sequence ID" value="KAG9389838.1"/>
    <property type="molecule type" value="Genomic_DNA"/>
</dbReference>
<gene>
    <name evidence="1" type="ORF">J8273_8517</name>
</gene>